<evidence type="ECO:0000313" key="3">
    <source>
        <dbReference type="EMBL" id="CAL6101528.1"/>
    </source>
</evidence>
<keyword evidence="1" id="KW-1133">Transmembrane helix</keyword>
<dbReference type="Proteomes" id="UP001642409">
    <property type="component" value="Unassembled WGS sequence"/>
</dbReference>
<keyword evidence="4" id="KW-1185">Reference proteome</keyword>
<keyword evidence="1" id="KW-0472">Membrane</keyword>
<dbReference type="EMBL" id="CAXDID020000545">
    <property type="protein sequence ID" value="CAL6101528.1"/>
    <property type="molecule type" value="Genomic_DNA"/>
</dbReference>
<evidence type="ECO:0000313" key="2">
    <source>
        <dbReference type="EMBL" id="CAI9923946.1"/>
    </source>
</evidence>
<sequence>MLLINSLQLNCFDINSSVTYLRQSRQVIFEAWQSSLLNQDQTYICQNIINNKQFSISVQIGTILFKSSIIYNYDSSAFLQININCSLSGQCKYTDVSKFSIALFSLEFLEDNVVIQSVAGSFRERIFNHLQCKTSAKALVHLASGQEQIVASADPVYECRLAPSSEIISVIAYLKYNEISQTPINLTAFGLPPTVHPQYLNYINSLQFICATRPDKEICVGLSHMMIQSEFYGFIGGTRNTIYVRYQGALTQFDQNTRFLFQNVQSVQPNDCFAKSTLTFYDKYLRVEAGPGLCNQCSLAYFASFLSFDSAYLRFVMSINEDYSGFTYQNEYLVTDYSFGTKFDKMLTCEMMTEVHACQTQLPLLKQSLRQNSSVFLALVFKKDGAVVYKTLFTPTITETKIQYANETLFDNKICIYFKPQGNEYVSVQVKMHEVKIDIQILTDTLTNKYCTDLSKNNKLQIRKITRDGLELVASATFGNQVVTDVQVTLIEKGDHPFFIWIIASGIIVISFVTIVITKQCSMM</sequence>
<proteinExistence type="predicted"/>
<organism evidence="2">
    <name type="scientific">Hexamita inflata</name>
    <dbReference type="NCBI Taxonomy" id="28002"/>
    <lineage>
        <taxon>Eukaryota</taxon>
        <taxon>Metamonada</taxon>
        <taxon>Diplomonadida</taxon>
        <taxon>Hexamitidae</taxon>
        <taxon>Hexamitinae</taxon>
        <taxon>Hexamita</taxon>
    </lineage>
</organism>
<evidence type="ECO:0000313" key="4">
    <source>
        <dbReference type="Proteomes" id="UP001642409"/>
    </source>
</evidence>
<accession>A0AA86NSB0</accession>
<evidence type="ECO:0000256" key="1">
    <source>
        <dbReference type="SAM" id="Phobius"/>
    </source>
</evidence>
<dbReference type="EMBL" id="CATOUU010000299">
    <property type="protein sequence ID" value="CAI9923946.1"/>
    <property type="molecule type" value="Genomic_DNA"/>
</dbReference>
<reference evidence="2" key="1">
    <citation type="submission" date="2023-06" db="EMBL/GenBank/DDBJ databases">
        <authorList>
            <person name="Kurt Z."/>
        </authorList>
    </citation>
    <scope>NUCLEOTIDE SEQUENCE</scope>
</reference>
<feature type="transmembrane region" description="Helical" evidence="1">
    <location>
        <begin position="498"/>
        <end position="518"/>
    </location>
</feature>
<reference evidence="3 4" key="2">
    <citation type="submission" date="2024-07" db="EMBL/GenBank/DDBJ databases">
        <authorList>
            <person name="Akdeniz Z."/>
        </authorList>
    </citation>
    <scope>NUCLEOTIDE SEQUENCE [LARGE SCALE GENOMIC DNA]</scope>
</reference>
<dbReference type="AlphaFoldDB" id="A0AA86NSB0"/>
<comment type="caution">
    <text evidence="2">The sequence shown here is derived from an EMBL/GenBank/DDBJ whole genome shotgun (WGS) entry which is preliminary data.</text>
</comment>
<protein>
    <submittedName>
        <fullName evidence="2">Uncharacterized protein</fullName>
    </submittedName>
</protein>
<keyword evidence="1" id="KW-0812">Transmembrane</keyword>
<gene>
    <name evidence="2" type="ORF">HINF_LOCUS11591</name>
    <name evidence="3" type="ORF">HINF_LOCUS71234</name>
</gene>
<name>A0AA86NSB0_9EUKA</name>